<proteinExistence type="predicted"/>
<comment type="caution">
    <text evidence="1">The sequence shown here is derived from an EMBL/GenBank/DDBJ whole genome shotgun (WGS) entry which is preliminary data.</text>
</comment>
<feature type="non-terminal residue" evidence="1">
    <location>
        <position position="1"/>
    </location>
</feature>
<organism evidence="1">
    <name type="scientific">marine sediment metagenome</name>
    <dbReference type="NCBI Taxonomy" id="412755"/>
    <lineage>
        <taxon>unclassified sequences</taxon>
        <taxon>metagenomes</taxon>
        <taxon>ecological metagenomes</taxon>
    </lineage>
</organism>
<gene>
    <name evidence="1" type="ORF">LCGC14_0791280</name>
</gene>
<reference evidence="1" key="1">
    <citation type="journal article" date="2015" name="Nature">
        <title>Complex archaea that bridge the gap between prokaryotes and eukaryotes.</title>
        <authorList>
            <person name="Spang A."/>
            <person name="Saw J.H."/>
            <person name="Jorgensen S.L."/>
            <person name="Zaremba-Niedzwiedzka K."/>
            <person name="Martijn J."/>
            <person name="Lind A.E."/>
            <person name="van Eijk R."/>
            <person name="Schleper C."/>
            <person name="Guy L."/>
            <person name="Ettema T.J."/>
        </authorList>
    </citation>
    <scope>NUCLEOTIDE SEQUENCE</scope>
</reference>
<protein>
    <submittedName>
        <fullName evidence="1">Uncharacterized protein</fullName>
    </submittedName>
</protein>
<dbReference type="AlphaFoldDB" id="A0A0F9SCG8"/>
<evidence type="ECO:0000313" key="1">
    <source>
        <dbReference type="EMBL" id="KKN34701.1"/>
    </source>
</evidence>
<sequence>VLHKVNSWYRQIKEAIIHEIDWAEYTDTNYNTHKN</sequence>
<name>A0A0F9SCG8_9ZZZZ</name>
<accession>A0A0F9SCG8</accession>
<dbReference type="EMBL" id="LAZR01002090">
    <property type="protein sequence ID" value="KKN34701.1"/>
    <property type="molecule type" value="Genomic_DNA"/>
</dbReference>